<protein>
    <recommendedName>
        <fullName evidence="3">Phage gp6-like head-tail connector protein</fullName>
    </recommendedName>
</protein>
<dbReference type="AlphaFoldDB" id="A0A1Q8E679"/>
<accession>A0A1Q8E679</accession>
<dbReference type="Proteomes" id="UP000186890">
    <property type="component" value="Unassembled WGS sequence"/>
</dbReference>
<evidence type="ECO:0008006" key="3">
    <source>
        <dbReference type="Google" id="ProtNLM"/>
    </source>
</evidence>
<evidence type="ECO:0000313" key="1">
    <source>
        <dbReference type="EMBL" id="OLF47302.1"/>
    </source>
</evidence>
<name>A0A1Q8E679_9STRE</name>
<dbReference type="Pfam" id="PF05135">
    <property type="entry name" value="Phage_connect_1"/>
    <property type="match status" value="1"/>
</dbReference>
<comment type="caution">
    <text evidence="1">The sequence shown here is derived from an EMBL/GenBank/DDBJ whole genome shotgun (WGS) entry which is preliminary data.</text>
</comment>
<gene>
    <name evidence="1" type="ORF">BU202_08220</name>
</gene>
<sequence length="93" mass="10977">MDNYKLLELLKLKLGISTDLRDKFLKSLLSAVESEIENVLGITLDNNRTDHTHFIVDYAYHRYTNRESASIPRHLQWRMHNLALEAKEDEHVE</sequence>
<reference evidence="2" key="1">
    <citation type="submission" date="2016-12" db="EMBL/GenBank/DDBJ databases">
        <authorList>
            <person name="Gulvik C.A."/>
        </authorList>
    </citation>
    <scope>NUCLEOTIDE SEQUENCE [LARGE SCALE GENOMIC DNA]</scope>
    <source>
        <strain evidence="2">NED12-00049-6B</strain>
    </source>
</reference>
<dbReference type="RefSeq" id="WP_075105303.1">
    <property type="nucleotide sequence ID" value="NZ_MSJM01000007.1"/>
</dbReference>
<keyword evidence="2" id="KW-1185">Reference proteome</keyword>
<dbReference type="OrthoDB" id="1808529at2"/>
<dbReference type="InterPro" id="IPR021146">
    <property type="entry name" value="Phage_gp6-like_head-tail"/>
</dbReference>
<proteinExistence type="predicted"/>
<dbReference type="EMBL" id="MSJM01000007">
    <property type="protein sequence ID" value="OLF47302.1"/>
    <property type="molecule type" value="Genomic_DNA"/>
</dbReference>
<dbReference type="InterPro" id="IPR006450">
    <property type="entry name" value="Phage_HK97_gp6-like"/>
</dbReference>
<evidence type="ECO:0000313" key="2">
    <source>
        <dbReference type="Proteomes" id="UP000186890"/>
    </source>
</evidence>
<dbReference type="NCBIfam" id="TIGR01560">
    <property type="entry name" value="put_DNA_pack"/>
    <property type="match status" value="1"/>
</dbReference>
<organism evidence="1 2">
    <name type="scientific">Streptococcus cuniculi</name>
    <dbReference type="NCBI Taxonomy" id="1432788"/>
    <lineage>
        <taxon>Bacteria</taxon>
        <taxon>Bacillati</taxon>
        <taxon>Bacillota</taxon>
        <taxon>Bacilli</taxon>
        <taxon>Lactobacillales</taxon>
        <taxon>Streptococcaceae</taxon>
        <taxon>Streptococcus</taxon>
    </lineage>
</organism>